<protein>
    <submittedName>
        <fullName evidence="8">Iron-siderophore ABC transporter substrate-binding protein</fullName>
    </submittedName>
</protein>
<feature type="chain" id="PRO_5043828987" evidence="6">
    <location>
        <begin position="19"/>
        <end position="285"/>
    </location>
</feature>
<dbReference type="PRINTS" id="PR01715">
    <property type="entry name" value="FERRIBNDNGPP"/>
</dbReference>
<dbReference type="Gene3D" id="3.40.50.1980">
    <property type="entry name" value="Nitrogenase molybdenum iron protein domain"/>
    <property type="match status" value="2"/>
</dbReference>
<dbReference type="GO" id="GO:0030288">
    <property type="term" value="C:outer membrane-bounded periplasmic space"/>
    <property type="evidence" value="ECO:0007669"/>
    <property type="project" value="TreeGrafter"/>
</dbReference>
<evidence type="ECO:0000256" key="1">
    <source>
        <dbReference type="ARBA" id="ARBA00004196"/>
    </source>
</evidence>
<comment type="similarity">
    <text evidence="2">Belongs to the bacterial solute-binding protein 8 family.</text>
</comment>
<dbReference type="PROSITE" id="PS50983">
    <property type="entry name" value="FE_B12_PBP"/>
    <property type="match status" value="1"/>
</dbReference>
<dbReference type="RefSeq" id="WP_348943768.1">
    <property type="nucleotide sequence ID" value="NZ_CP157355.1"/>
</dbReference>
<reference evidence="8" key="1">
    <citation type="submission" date="2024-05" db="EMBL/GenBank/DDBJ databases">
        <authorList>
            <person name="Yang L."/>
            <person name="Pan L."/>
        </authorList>
    </citation>
    <scope>NUCLEOTIDE SEQUENCE</scope>
    <source>
        <strain evidence="8">FCG-7</strain>
    </source>
</reference>
<dbReference type="PANTHER" id="PTHR30532">
    <property type="entry name" value="IRON III DICITRATE-BINDING PERIPLASMIC PROTEIN"/>
    <property type="match status" value="1"/>
</dbReference>
<keyword evidence="4" id="KW-0406">Ion transport</keyword>
<sequence length="285" mass="31596">MKIIALVLGLVLSSLLQAAPSRVIALSWEATEYLLTLGVTPIAVADRADYQQWVVEPALPSKVLDAGSRLEPNLERIYALKPDLIVINPALAGMQANLEKIAPTLLLDAFRAEHDNASAAEQLQRRLAVRLDRLAQHAAFVRQQGLELARLRQTIGQRFGAKPPAVCLIRFASPASFWVYGENSLPEAAMHALGLQNACPQQRTAWGTRLRKIPDLAALDQGLLLHIAPFPRQAELERSRLWQALPVVRERRVYAMPPVWTNGGMYSISRLARQISAQLQSSQRD</sequence>
<dbReference type="SUPFAM" id="SSF53807">
    <property type="entry name" value="Helical backbone' metal receptor"/>
    <property type="match status" value="1"/>
</dbReference>
<evidence type="ECO:0000256" key="6">
    <source>
        <dbReference type="SAM" id="SignalP"/>
    </source>
</evidence>
<evidence type="ECO:0000256" key="5">
    <source>
        <dbReference type="ARBA" id="ARBA00022729"/>
    </source>
</evidence>
<feature type="signal peptide" evidence="6">
    <location>
        <begin position="1"/>
        <end position="18"/>
    </location>
</feature>
<feature type="domain" description="Fe/B12 periplasmic-binding" evidence="7">
    <location>
        <begin position="22"/>
        <end position="283"/>
    </location>
</feature>
<evidence type="ECO:0000313" key="8">
    <source>
        <dbReference type="EMBL" id="XBL99338.1"/>
    </source>
</evidence>
<gene>
    <name evidence="8" type="ORF">ABHF33_09660</name>
</gene>
<organism evidence="8">
    <name type="scientific">Chitinibacter mangrovi</name>
    <dbReference type="NCBI Taxonomy" id="3153927"/>
    <lineage>
        <taxon>Bacteria</taxon>
        <taxon>Pseudomonadati</taxon>
        <taxon>Pseudomonadota</taxon>
        <taxon>Betaproteobacteria</taxon>
        <taxon>Neisseriales</taxon>
        <taxon>Chitinibacteraceae</taxon>
        <taxon>Chitinibacter</taxon>
    </lineage>
</organism>
<dbReference type="CDD" id="cd01146">
    <property type="entry name" value="FhuD"/>
    <property type="match status" value="1"/>
</dbReference>
<keyword evidence="4" id="KW-0410">Iron transport</keyword>
<keyword evidence="4" id="KW-0408">Iron</keyword>
<name>A0AAU7F773_9NEIS</name>
<dbReference type="KEGG" id="cmav:ABHF33_09660"/>
<proteinExistence type="inferred from homology"/>
<accession>A0AAU7F773</accession>
<dbReference type="Pfam" id="PF01497">
    <property type="entry name" value="Peripla_BP_2"/>
    <property type="match status" value="1"/>
</dbReference>
<dbReference type="PANTHER" id="PTHR30532:SF1">
    <property type="entry name" value="IRON(3+)-HYDROXAMATE-BINDING PROTEIN FHUD"/>
    <property type="match status" value="1"/>
</dbReference>
<dbReference type="InterPro" id="IPR002491">
    <property type="entry name" value="ABC_transptr_periplasmic_BD"/>
</dbReference>
<comment type="subcellular location">
    <subcellularLocation>
        <location evidence="1">Cell envelope</location>
    </subcellularLocation>
</comment>
<evidence type="ECO:0000259" key="7">
    <source>
        <dbReference type="PROSITE" id="PS50983"/>
    </source>
</evidence>
<dbReference type="AlphaFoldDB" id="A0AAU7F773"/>
<evidence type="ECO:0000256" key="4">
    <source>
        <dbReference type="ARBA" id="ARBA00022496"/>
    </source>
</evidence>
<evidence type="ECO:0000256" key="3">
    <source>
        <dbReference type="ARBA" id="ARBA00022448"/>
    </source>
</evidence>
<dbReference type="EMBL" id="CP157355">
    <property type="protein sequence ID" value="XBL99338.1"/>
    <property type="molecule type" value="Genomic_DNA"/>
</dbReference>
<dbReference type="InterPro" id="IPR051313">
    <property type="entry name" value="Bact_iron-sidero_bind"/>
</dbReference>
<dbReference type="GO" id="GO:1901678">
    <property type="term" value="P:iron coordination entity transport"/>
    <property type="evidence" value="ECO:0007669"/>
    <property type="project" value="UniProtKB-ARBA"/>
</dbReference>
<evidence type="ECO:0000256" key="2">
    <source>
        <dbReference type="ARBA" id="ARBA00008814"/>
    </source>
</evidence>
<keyword evidence="3" id="KW-0813">Transport</keyword>
<keyword evidence="5 6" id="KW-0732">Signal</keyword>